<evidence type="ECO:0000313" key="2">
    <source>
        <dbReference type="EMBL" id="QDH93150.1"/>
    </source>
</evidence>
<protein>
    <submittedName>
        <fullName evidence="2">Uncharacterized protein</fullName>
    </submittedName>
</protein>
<organism evidence="2 3">
    <name type="scientific">Microbacterium phage Margaery</name>
    <dbReference type="NCBI Taxonomy" id="2591217"/>
    <lineage>
        <taxon>Viruses</taxon>
        <taxon>Duplodnaviria</taxon>
        <taxon>Heunggongvirae</taxon>
        <taxon>Uroviricota</taxon>
        <taxon>Caudoviricetes</taxon>
        <taxon>Hodgkinviridae</taxon>
        <taxon>Margaeryvirus</taxon>
        <taxon>Margaeryvirus margaery</taxon>
    </lineage>
</organism>
<proteinExistence type="predicted"/>
<sequence length="109" mass="11806">MSDWRQSANYAKIVEESVAAFTEQANAEIEAGLTDNIVAALREKGWTVTPPPDTSNCPRGIAGCPLPAGHEHYSRTDEEIRAHRETAERRERGDGGTVQILVADDGATT</sequence>
<evidence type="ECO:0000313" key="3">
    <source>
        <dbReference type="Proteomes" id="UP000315956"/>
    </source>
</evidence>
<evidence type="ECO:0000256" key="1">
    <source>
        <dbReference type="SAM" id="MobiDB-lite"/>
    </source>
</evidence>
<feature type="region of interest" description="Disordered" evidence="1">
    <location>
        <begin position="86"/>
        <end position="109"/>
    </location>
</feature>
<dbReference type="GeneID" id="80004856"/>
<dbReference type="RefSeq" id="YP_010751193.1">
    <property type="nucleotide sequence ID" value="NC_073366.1"/>
</dbReference>
<accession>A0A514DHQ5</accession>
<dbReference type="Proteomes" id="UP000315956">
    <property type="component" value="Segment"/>
</dbReference>
<name>A0A514DHQ5_9CAUD</name>
<dbReference type="KEGG" id="vg:80004856"/>
<keyword evidence="3" id="KW-1185">Reference proteome</keyword>
<dbReference type="EMBL" id="MK937606">
    <property type="protein sequence ID" value="QDH93150.1"/>
    <property type="molecule type" value="Genomic_DNA"/>
</dbReference>
<gene>
    <name evidence="2" type="primary">92</name>
    <name evidence="2" type="ORF">PBI_MARGAERY_93</name>
</gene>
<reference evidence="2 3" key="1">
    <citation type="submission" date="2019-05" db="EMBL/GenBank/DDBJ databases">
        <authorList>
            <person name="Stoner T.H."/>
            <person name="Aull H.G."/>
            <person name="Divens A.M."/>
            <person name="Zack K."/>
            <person name="Garlena R.A."/>
            <person name="Russell D.A."/>
            <person name="Pope W.H."/>
            <person name="Jacobs-Sera D."/>
            <person name="Hatfull G.F."/>
        </authorList>
    </citation>
    <scope>NUCLEOTIDE SEQUENCE [LARGE SCALE GENOMIC DNA]</scope>
</reference>